<reference evidence="3" key="1">
    <citation type="submission" date="2005-10" db="EMBL/GenBank/DDBJ databases">
        <title>Complete sequence of Pelobacter carbinolicus DSM 2380.</title>
        <authorList>
            <person name="Copeland A."/>
            <person name="Lucas S."/>
            <person name="Lapidus A."/>
            <person name="Barry K."/>
            <person name="Detter J.C."/>
            <person name="Glavina T."/>
            <person name="Hammon N."/>
            <person name="Israni S."/>
            <person name="Pitluck S."/>
            <person name="Chertkov O."/>
            <person name="Schmutz J."/>
            <person name="Larimer F."/>
            <person name="Land M."/>
            <person name="Kyrpides N."/>
            <person name="Ivanova N."/>
            <person name="Richardson P."/>
        </authorList>
    </citation>
    <scope>NUCLEOTIDE SEQUENCE [LARGE SCALE GENOMIC DNA]</scope>
    <source>
        <strain evidence="3">DSM 2380 / NBRC 103641 / GraBd1</strain>
    </source>
</reference>
<dbReference type="InterPro" id="IPR029063">
    <property type="entry name" value="SAM-dependent_MTases_sf"/>
</dbReference>
<reference evidence="2 3" key="2">
    <citation type="journal article" date="2012" name="BMC Genomics">
        <title>The genome of Pelobacter carbinolicus reveals surprising metabolic capabilities and physiological features.</title>
        <authorList>
            <person name="Aklujkar M."/>
            <person name="Haveman S.A."/>
            <person name="Didonato R.Jr."/>
            <person name="Chertkov O."/>
            <person name="Han C.S."/>
            <person name="Land M.L."/>
            <person name="Brown P."/>
            <person name="Lovley D.R."/>
        </authorList>
    </citation>
    <scope>NUCLEOTIDE SEQUENCE [LARGE SCALE GENOMIC DNA]</scope>
    <source>
        <strain evidence="3">DSM 2380 / NBRC 103641 / GraBd1</strain>
    </source>
</reference>
<evidence type="ECO:0000313" key="3">
    <source>
        <dbReference type="Proteomes" id="UP000002534"/>
    </source>
</evidence>
<dbReference type="KEGG" id="pca:Pcar_1587"/>
<dbReference type="AlphaFoldDB" id="Q3A476"/>
<keyword evidence="3" id="KW-1185">Reference proteome</keyword>
<dbReference type="Pfam" id="PF08241">
    <property type="entry name" value="Methyltransf_11"/>
    <property type="match status" value="1"/>
</dbReference>
<keyword evidence="2" id="KW-0808">Transferase</keyword>
<dbReference type="Gene3D" id="3.40.50.150">
    <property type="entry name" value="Vaccinia Virus protein VP39"/>
    <property type="match status" value="1"/>
</dbReference>
<dbReference type="PANTHER" id="PTHR43861">
    <property type="entry name" value="TRANS-ACONITATE 2-METHYLTRANSFERASE-RELATED"/>
    <property type="match status" value="1"/>
</dbReference>
<sequence>MTDNGNSGKRYLETCRSEFWQKVFRLELAYLVKHLEGCGEILSVGCGPAILEGELTKLGFSVTGLDISQEALSCAPDKIRTVVARAEDMPFPANSFDAVIYVASLQFVDNYREAIKKTAAVLRPNGKFIAMLLNPASMFFRKKMQDPSSYMTKIKHTDLKAVEETITAFFTVHTEYFLRIDNNEVSTVAKEADAALYIISGTRNAQI</sequence>
<dbReference type="SUPFAM" id="SSF53335">
    <property type="entry name" value="S-adenosyl-L-methionine-dependent methyltransferases"/>
    <property type="match status" value="1"/>
</dbReference>
<dbReference type="eggNOG" id="COG2226">
    <property type="taxonomic scope" value="Bacteria"/>
</dbReference>
<proteinExistence type="predicted"/>
<protein>
    <submittedName>
        <fullName evidence="2">SAM-dependent methyltransferase, type 11</fullName>
    </submittedName>
</protein>
<dbReference type="EMBL" id="CP000142">
    <property type="protein sequence ID" value="ABA88831.1"/>
    <property type="molecule type" value="Genomic_DNA"/>
</dbReference>
<dbReference type="STRING" id="338963.Pcar_1587"/>
<organism evidence="2 3">
    <name type="scientific">Syntrophotalea carbinolica (strain DSM 2380 / NBRC 103641 / GraBd1)</name>
    <name type="common">Pelobacter carbinolicus</name>
    <dbReference type="NCBI Taxonomy" id="338963"/>
    <lineage>
        <taxon>Bacteria</taxon>
        <taxon>Pseudomonadati</taxon>
        <taxon>Thermodesulfobacteriota</taxon>
        <taxon>Desulfuromonadia</taxon>
        <taxon>Desulfuromonadales</taxon>
        <taxon>Syntrophotaleaceae</taxon>
        <taxon>Syntrophotalea</taxon>
    </lineage>
</organism>
<dbReference type="CDD" id="cd02440">
    <property type="entry name" value="AdoMet_MTases"/>
    <property type="match status" value="1"/>
</dbReference>
<dbReference type="HOGENOM" id="CLU_1381330_0_0_7"/>
<dbReference type="InterPro" id="IPR013216">
    <property type="entry name" value="Methyltransf_11"/>
</dbReference>
<dbReference type="Proteomes" id="UP000002534">
    <property type="component" value="Chromosome"/>
</dbReference>
<accession>Q3A476</accession>
<name>Q3A476_SYNC1</name>
<dbReference type="OrthoDB" id="529208at2"/>
<dbReference type="GO" id="GO:0008757">
    <property type="term" value="F:S-adenosylmethionine-dependent methyltransferase activity"/>
    <property type="evidence" value="ECO:0007669"/>
    <property type="project" value="InterPro"/>
</dbReference>
<dbReference type="RefSeq" id="WP_011341315.1">
    <property type="nucleotide sequence ID" value="NC_007498.2"/>
</dbReference>
<dbReference type="GO" id="GO:0032259">
    <property type="term" value="P:methylation"/>
    <property type="evidence" value="ECO:0007669"/>
    <property type="project" value="UniProtKB-KW"/>
</dbReference>
<evidence type="ECO:0000313" key="2">
    <source>
        <dbReference type="EMBL" id="ABA88831.1"/>
    </source>
</evidence>
<evidence type="ECO:0000259" key="1">
    <source>
        <dbReference type="Pfam" id="PF08241"/>
    </source>
</evidence>
<keyword evidence="2" id="KW-0489">Methyltransferase</keyword>
<feature type="domain" description="Methyltransferase type 11" evidence="1">
    <location>
        <begin position="42"/>
        <end position="129"/>
    </location>
</feature>
<gene>
    <name evidence="2" type="ordered locus">Pcar_1587</name>
</gene>